<feature type="transmembrane region" description="Helical" evidence="14">
    <location>
        <begin position="697"/>
        <end position="719"/>
    </location>
</feature>
<feature type="transmembrane region" description="Helical" evidence="14">
    <location>
        <begin position="651"/>
        <end position="676"/>
    </location>
</feature>
<dbReference type="Proteomes" id="UP001235939">
    <property type="component" value="Chromosome 17"/>
</dbReference>
<accession>A0ABY6LES0</accession>
<keyword evidence="6" id="KW-0769">Symport</keyword>
<dbReference type="InterPro" id="IPR038717">
    <property type="entry name" value="Tc1-like_DDE_dom"/>
</dbReference>
<keyword evidence="8 14" id="KW-1133">Transmembrane helix</keyword>
<feature type="transmembrane region" description="Helical" evidence="14">
    <location>
        <begin position="455"/>
        <end position="483"/>
    </location>
</feature>
<keyword evidence="17" id="KW-1185">Reference proteome</keyword>
<feature type="transmembrane region" description="Helical" evidence="14">
    <location>
        <begin position="801"/>
        <end position="819"/>
    </location>
</feature>
<evidence type="ECO:0000256" key="12">
    <source>
        <dbReference type="ARBA" id="ARBA00023180"/>
    </source>
</evidence>
<comment type="similarity">
    <text evidence="3">Belongs to the sodium:solute symporter (SSF) (TC 2.A.21) family.</text>
</comment>
<comment type="subcellular location">
    <subcellularLocation>
        <location evidence="2">Membrane</location>
        <topology evidence="2">Multi-pass membrane protein</topology>
    </subcellularLocation>
    <subcellularLocation>
        <location evidence="1">Nucleus</location>
    </subcellularLocation>
</comment>
<evidence type="ECO:0000256" key="8">
    <source>
        <dbReference type="ARBA" id="ARBA00022989"/>
    </source>
</evidence>
<dbReference type="PROSITE" id="PS50283">
    <property type="entry name" value="NA_SOLUT_SYMP_3"/>
    <property type="match status" value="2"/>
</dbReference>
<dbReference type="InterPro" id="IPR001734">
    <property type="entry name" value="Na/solute_symporter"/>
</dbReference>
<feature type="transmembrane region" description="Helical" evidence="14">
    <location>
        <begin position="563"/>
        <end position="580"/>
    </location>
</feature>
<feature type="domain" description="Tc1-like transposase DDE" evidence="15">
    <location>
        <begin position="225"/>
        <end position="339"/>
    </location>
</feature>
<dbReference type="InterPro" id="IPR052244">
    <property type="entry name" value="Choline_transporter"/>
</dbReference>
<evidence type="ECO:0000256" key="1">
    <source>
        <dbReference type="ARBA" id="ARBA00004123"/>
    </source>
</evidence>
<gene>
    <name evidence="16" type="ORF">LAZ67_17002243</name>
</gene>
<feature type="transmembrane region" description="Helical" evidence="14">
    <location>
        <begin position="518"/>
        <end position="543"/>
    </location>
</feature>
<keyword evidence="11 14" id="KW-0472">Membrane</keyword>
<dbReference type="EMBL" id="CP092879">
    <property type="protein sequence ID" value="UYV79344.1"/>
    <property type="molecule type" value="Genomic_DNA"/>
</dbReference>
<reference evidence="16 17" key="1">
    <citation type="submission" date="2022-01" db="EMBL/GenBank/DDBJ databases">
        <title>A chromosomal length assembly of Cordylochernes scorpioides.</title>
        <authorList>
            <person name="Zeh D."/>
            <person name="Zeh J."/>
        </authorList>
    </citation>
    <scope>NUCLEOTIDE SEQUENCE [LARGE SCALE GENOMIC DNA]</scope>
    <source>
        <strain evidence="16">IN4F17</strain>
        <tissue evidence="16">Whole Body</tissue>
    </source>
</reference>
<feature type="transmembrane region" description="Helical" evidence="14">
    <location>
        <begin position="489"/>
        <end position="511"/>
    </location>
</feature>
<dbReference type="CDD" id="cd11474">
    <property type="entry name" value="SLC5sbd_CHT"/>
    <property type="match status" value="1"/>
</dbReference>
<dbReference type="InterPro" id="IPR009057">
    <property type="entry name" value="Homeodomain-like_sf"/>
</dbReference>
<evidence type="ECO:0000256" key="13">
    <source>
        <dbReference type="ARBA" id="ARBA00023201"/>
    </source>
</evidence>
<feature type="transmembrane region" description="Helical" evidence="14">
    <location>
        <begin position="42"/>
        <end position="64"/>
    </location>
</feature>
<evidence type="ECO:0000256" key="5">
    <source>
        <dbReference type="ARBA" id="ARBA00022692"/>
    </source>
</evidence>
<proteinExistence type="inferred from homology"/>
<evidence type="ECO:0000256" key="6">
    <source>
        <dbReference type="ARBA" id="ARBA00022847"/>
    </source>
</evidence>
<keyword evidence="10" id="KW-0406">Ion transport</keyword>
<feature type="transmembrane region" description="Helical" evidence="14">
    <location>
        <begin position="592"/>
        <end position="615"/>
    </location>
</feature>
<evidence type="ECO:0000256" key="14">
    <source>
        <dbReference type="SAM" id="Phobius"/>
    </source>
</evidence>
<evidence type="ECO:0000256" key="9">
    <source>
        <dbReference type="ARBA" id="ARBA00023053"/>
    </source>
</evidence>
<dbReference type="PANTHER" id="PTHR45897">
    <property type="entry name" value="HIGH-AFFINITY CHOLINE TRANSPORTER 1"/>
    <property type="match status" value="1"/>
</dbReference>
<dbReference type="InterPro" id="IPR038377">
    <property type="entry name" value="Na/Glc_symporter_sf"/>
</dbReference>
<organism evidence="16 17">
    <name type="scientific">Cordylochernes scorpioides</name>
    <dbReference type="NCBI Taxonomy" id="51811"/>
    <lineage>
        <taxon>Eukaryota</taxon>
        <taxon>Metazoa</taxon>
        <taxon>Ecdysozoa</taxon>
        <taxon>Arthropoda</taxon>
        <taxon>Chelicerata</taxon>
        <taxon>Arachnida</taxon>
        <taxon>Pseudoscorpiones</taxon>
        <taxon>Cheliferoidea</taxon>
        <taxon>Chernetidae</taxon>
        <taxon>Cordylochernes</taxon>
    </lineage>
</organism>
<evidence type="ECO:0000256" key="7">
    <source>
        <dbReference type="ARBA" id="ARBA00022979"/>
    </source>
</evidence>
<dbReference type="Pfam" id="PF13358">
    <property type="entry name" value="DDE_3"/>
    <property type="match status" value="1"/>
</dbReference>
<evidence type="ECO:0000259" key="15">
    <source>
        <dbReference type="Pfam" id="PF13358"/>
    </source>
</evidence>
<evidence type="ECO:0000256" key="4">
    <source>
        <dbReference type="ARBA" id="ARBA00022448"/>
    </source>
</evidence>
<evidence type="ECO:0000313" key="16">
    <source>
        <dbReference type="EMBL" id="UYV79344.1"/>
    </source>
</evidence>
<name>A0ABY6LES0_9ARAC</name>
<keyword evidence="9" id="KW-0915">Sodium</keyword>
<keyword evidence="13" id="KW-0739">Sodium transport</keyword>
<dbReference type="PANTHER" id="PTHR45897:SF4">
    <property type="entry name" value="HIGH-AFFINITY CHOLINE TRANSPORTER 1"/>
    <property type="match status" value="1"/>
</dbReference>
<evidence type="ECO:0000256" key="10">
    <source>
        <dbReference type="ARBA" id="ARBA00023065"/>
    </source>
</evidence>
<feature type="transmembrane region" description="Helical" evidence="14">
    <location>
        <begin position="725"/>
        <end position="747"/>
    </location>
</feature>
<evidence type="ECO:0000256" key="2">
    <source>
        <dbReference type="ARBA" id="ARBA00004141"/>
    </source>
</evidence>
<evidence type="ECO:0000256" key="3">
    <source>
        <dbReference type="ARBA" id="ARBA00006434"/>
    </source>
</evidence>
<keyword evidence="7" id="KW-0530">Neurotransmitter biosynthesis</keyword>
<keyword evidence="12" id="KW-0325">Glycoprotein</keyword>
<dbReference type="SUPFAM" id="SSF46689">
    <property type="entry name" value="Homeodomain-like"/>
    <property type="match status" value="1"/>
</dbReference>
<protein>
    <recommendedName>
        <fullName evidence="15">Tc1-like transposase DDE domain-containing protein</fullName>
    </recommendedName>
</protein>
<feature type="transmembrane region" description="Helical" evidence="14">
    <location>
        <begin position="759"/>
        <end position="781"/>
    </location>
</feature>
<sequence>MVAAMFRRWRETSITIRDVPSSYRDVRAATPRSRDTTATMTVNIAGVLSVIIFYILILLVGIWAGRKKKTGAGDDELESEEVMLAGRNIGLFVGIFTMTGHRKRRQFKQTDAFTRGMVIGLKRAGWSIRQIAADTHLGASTVHRLWRRWLEQGNVAIYRNVGATRVTSARVDRRILRQAVAAPQATCTAILQHVQDTLDHSISTRTISRRLRRRGERSNPAAIVERPTVRQRGIMVWGAIAYDSRSPLLRIQGTMTAQRYVDDVLRPVTLPYLQGVPNALYQQDNARPHTARISQQALQDVQMLPWPPYSPDLSPIEHVWDLIGRRLHALPQPRSEDELWQMVERGWRAIPQDAIRTLIDSLPRRVAACIAVRGATWVGGGYINGTAEAIYSTGFVWCQAPFGYALSLVIGRVSVIITGEVCAGGMFFATQMREQGYVTMLDPFQELFGSRMGGLLFLPALCGEVFWSAAILAALGATVSVIIDLDNNTSIIVSACIALIYTLFGGLYSVAYTDVIQLFCIFLGLWLCIPFSVSNPVVGSLSLANTDWLGSLQISDIGQYMDYGLLLVLGGIPWQVYFQRVLSCKTAFKAKLLSYLAAIGCIIMAVPPMIIGAVAKATAWNETAFKGNYPLDADHTSLVLPMVLQYLTPGFVSFVGLGAVSAAVMSSSDSSILGASSMFARNIYKLIFRQNASEHEVVWVMRVAIVMVGTMATAMALTVRSIYGLWYLSSDLVYVILFPQLVSVVYLKQYCNTYGSLAAYIIGFLLRALGGEDILGLPAVIRYPFYDPVAGQRFPFRTLSMLVSFATLLGISHLARVGFESGRLPARADIFRCVVNIPEDAEKVKEPQESELASSAMPRSYLATEMNGRINMALNLGEDYEMSATSTKDNVGHNDTTNF</sequence>
<keyword evidence="4" id="KW-0813">Transport</keyword>
<keyword evidence="5 14" id="KW-0812">Transmembrane</keyword>
<evidence type="ECO:0000313" key="17">
    <source>
        <dbReference type="Proteomes" id="UP001235939"/>
    </source>
</evidence>
<evidence type="ECO:0000256" key="11">
    <source>
        <dbReference type="ARBA" id="ARBA00023136"/>
    </source>
</evidence>
<dbReference type="Pfam" id="PF00474">
    <property type="entry name" value="SSF"/>
    <property type="match status" value="1"/>
</dbReference>
<dbReference type="Gene3D" id="1.20.1730.10">
    <property type="entry name" value="Sodium/glucose cotransporter"/>
    <property type="match status" value="1"/>
</dbReference>